<name>A0A7X4Y550_9BACT</name>
<reference evidence="1 2" key="1">
    <citation type="submission" date="2020-01" db="EMBL/GenBank/DDBJ databases">
        <title>The draft genome sequence of Corallococcus exiguus DSM 14696.</title>
        <authorList>
            <person name="Zhang X."/>
            <person name="Zhu H."/>
        </authorList>
    </citation>
    <scope>NUCLEOTIDE SEQUENCE [LARGE SCALE GENOMIC DNA]</scope>
    <source>
        <strain evidence="1 2">DSM 14696</strain>
    </source>
</reference>
<keyword evidence="2" id="KW-1185">Reference proteome</keyword>
<organism evidence="1 2">
    <name type="scientific">Corallococcus exiguus</name>
    <dbReference type="NCBI Taxonomy" id="83462"/>
    <lineage>
        <taxon>Bacteria</taxon>
        <taxon>Pseudomonadati</taxon>
        <taxon>Myxococcota</taxon>
        <taxon>Myxococcia</taxon>
        <taxon>Myxococcales</taxon>
        <taxon>Cystobacterineae</taxon>
        <taxon>Myxococcaceae</taxon>
        <taxon>Corallococcus</taxon>
    </lineage>
</organism>
<comment type="caution">
    <text evidence="1">The sequence shown here is derived from an EMBL/GenBank/DDBJ whole genome shotgun (WGS) entry which is preliminary data.</text>
</comment>
<gene>
    <name evidence="1" type="ORF">GTZ93_03095</name>
</gene>
<dbReference type="AlphaFoldDB" id="A0A7X4Y550"/>
<accession>A0A7X4Y550</accession>
<dbReference type="EMBL" id="JAAAPK010000001">
    <property type="protein sequence ID" value="NBC38800.1"/>
    <property type="molecule type" value="Genomic_DNA"/>
</dbReference>
<proteinExistence type="predicted"/>
<evidence type="ECO:0000313" key="1">
    <source>
        <dbReference type="EMBL" id="NBC38800.1"/>
    </source>
</evidence>
<evidence type="ECO:0000313" key="2">
    <source>
        <dbReference type="Proteomes" id="UP000537825"/>
    </source>
</evidence>
<dbReference type="Proteomes" id="UP000537825">
    <property type="component" value="Unassembled WGS sequence"/>
</dbReference>
<protein>
    <submittedName>
        <fullName evidence="1">Uncharacterized protein</fullName>
    </submittedName>
</protein>
<sequence length="218" mass="24797">MAFLNVPVHDAEVSGVRMDREKMFLQLELVLHTRETVWFDFHGAEEWSLERLWTQNVLFDIREWRAGMDGAAECCAEWALDAVWTQKVLAGELALYEFEPSVGMGGYVVARAATMARTWEESSLQGVSIELDFLLKPGWKRTREDGGNHVVTGPAGPEFVSEIWRIAQFITYGDYMSLEKLDEAGHLYRLMSRARKSIGFQVTFRAVDAEQRLAATAE</sequence>